<organism evidence="2 3">
    <name type="scientific">Gluconacetobacter entanii</name>
    <dbReference type="NCBI Taxonomy" id="108528"/>
    <lineage>
        <taxon>Bacteria</taxon>
        <taxon>Pseudomonadati</taxon>
        <taxon>Pseudomonadota</taxon>
        <taxon>Alphaproteobacteria</taxon>
        <taxon>Acetobacterales</taxon>
        <taxon>Acetobacteraceae</taxon>
        <taxon>Gluconacetobacter</taxon>
    </lineage>
</organism>
<dbReference type="Proteomes" id="UP001526337">
    <property type="component" value="Unassembled WGS sequence"/>
</dbReference>
<protein>
    <recommendedName>
        <fullName evidence="4">50S ribosomal protein L32</fullName>
    </recommendedName>
</protein>
<comment type="caution">
    <text evidence="2">The sequence shown here is derived from an EMBL/GenBank/DDBJ whole genome shotgun (WGS) entry which is preliminary data.</text>
</comment>
<name>A0ABT3K5L9_9PROT</name>
<dbReference type="RefSeq" id="WP_171790662.1">
    <property type="nucleotide sequence ID" value="NZ_JABJWD010000047.1"/>
</dbReference>
<evidence type="ECO:0008006" key="4">
    <source>
        <dbReference type="Google" id="ProtNLM"/>
    </source>
</evidence>
<evidence type="ECO:0000256" key="1">
    <source>
        <dbReference type="SAM" id="MobiDB-lite"/>
    </source>
</evidence>
<proteinExistence type="predicted"/>
<keyword evidence="3" id="KW-1185">Reference proteome</keyword>
<sequence>MARTVMELQGIEKPKIHRRARRRMPARARHGRVTVPSRGRDAGVVAIIPPHAQVAAGQGRAMPQ</sequence>
<feature type="region of interest" description="Disordered" evidence="1">
    <location>
        <begin position="1"/>
        <end position="41"/>
    </location>
</feature>
<evidence type="ECO:0000313" key="2">
    <source>
        <dbReference type="EMBL" id="MCW4590718.1"/>
    </source>
</evidence>
<dbReference type="EMBL" id="JANGSQ010000102">
    <property type="protein sequence ID" value="MCW4590718.1"/>
    <property type="molecule type" value="Genomic_DNA"/>
</dbReference>
<reference evidence="2 3" key="1">
    <citation type="submission" date="2022-07" db="EMBL/GenBank/DDBJ databases">
        <title>Genome stability of Gluconacetobacter entanii AV429.</title>
        <authorList>
            <person name="Trcek J."/>
            <person name="Cepec E."/>
        </authorList>
    </citation>
    <scope>NUCLEOTIDE SEQUENCE [LARGE SCALE GENOMIC DNA]</scope>
    <source>
        <strain evidence="2 3">AV429_2022</strain>
    </source>
</reference>
<gene>
    <name evidence="2" type="ORF">NO263_09005</name>
</gene>
<accession>A0ABT3K5L9</accession>
<feature type="compositionally biased region" description="Basic residues" evidence="1">
    <location>
        <begin position="15"/>
        <end position="32"/>
    </location>
</feature>
<evidence type="ECO:0000313" key="3">
    <source>
        <dbReference type="Proteomes" id="UP001526337"/>
    </source>
</evidence>